<comment type="caution">
    <text evidence="1">The sequence shown here is derived from an EMBL/GenBank/DDBJ whole genome shotgun (WGS) entry which is preliminary data.</text>
</comment>
<protein>
    <submittedName>
        <fullName evidence="1">Uncharacterized protein</fullName>
    </submittedName>
</protein>
<accession>A0A0P9NN06</accession>
<evidence type="ECO:0000313" key="1">
    <source>
        <dbReference type="EMBL" id="KPX00297.1"/>
    </source>
</evidence>
<reference evidence="1 2" key="1">
    <citation type="submission" date="2015-09" db="EMBL/GenBank/DDBJ databases">
        <title>Genome announcement of multiple Pseudomonas syringae strains.</title>
        <authorList>
            <person name="Thakur S."/>
            <person name="Wang P.W."/>
            <person name="Gong Y."/>
            <person name="Weir B.S."/>
            <person name="Guttman D.S."/>
        </authorList>
    </citation>
    <scope>NUCLEOTIDE SEQUENCE [LARGE SCALE GENOMIC DNA]</scope>
    <source>
        <strain evidence="1 2">ICMP9419</strain>
    </source>
</reference>
<organism evidence="1 2">
    <name type="scientific">Pseudomonas syringae pv. castaneae</name>
    <dbReference type="NCBI Taxonomy" id="264450"/>
    <lineage>
        <taxon>Bacteria</taxon>
        <taxon>Pseudomonadati</taxon>
        <taxon>Pseudomonadota</taxon>
        <taxon>Gammaproteobacteria</taxon>
        <taxon>Pseudomonadales</taxon>
        <taxon>Pseudomonadaceae</taxon>
        <taxon>Pseudomonas</taxon>
        <taxon>Pseudomonas syringae</taxon>
    </lineage>
</organism>
<proteinExistence type="predicted"/>
<dbReference type="EMBL" id="LJQD01000018">
    <property type="protein sequence ID" value="KPX00297.1"/>
    <property type="molecule type" value="Genomic_DNA"/>
</dbReference>
<gene>
    <name evidence="1" type="ORF">ALO79_200199</name>
</gene>
<sequence>MLRLSSQSKSTPWDDVAETSATGMWTSPKLIAPFQIARAMVRFPCREWFSLVTFRPLKKFPLGAGWRWGRTDTMHRPGWGLWASLLAKAMCQMSTAP</sequence>
<evidence type="ECO:0000313" key="2">
    <source>
        <dbReference type="Proteomes" id="UP000050381"/>
    </source>
</evidence>
<dbReference type="AlphaFoldDB" id="A0A0P9NN06"/>
<name>A0A0P9NN06_PSESX</name>
<dbReference type="Proteomes" id="UP000050381">
    <property type="component" value="Unassembled WGS sequence"/>
</dbReference>